<organism evidence="1">
    <name type="scientific">Salmonella enterica</name>
    <name type="common">Salmonella choleraesuis</name>
    <dbReference type="NCBI Taxonomy" id="28901"/>
    <lineage>
        <taxon>Bacteria</taxon>
        <taxon>Pseudomonadati</taxon>
        <taxon>Pseudomonadota</taxon>
        <taxon>Gammaproteobacteria</taxon>
        <taxon>Enterobacterales</taxon>
        <taxon>Enterobacteriaceae</taxon>
        <taxon>Salmonella</taxon>
    </lineage>
</organism>
<name>A0A765EGS1_SALER</name>
<proteinExistence type="predicted"/>
<gene>
    <name evidence="1" type="ORF">G8577_004745</name>
</gene>
<dbReference type="EMBL" id="DAAYPZ010000021">
    <property type="protein sequence ID" value="HAG5258469.1"/>
    <property type="molecule type" value="Genomic_DNA"/>
</dbReference>
<reference evidence="1" key="1">
    <citation type="journal article" date="2018" name="Genome Biol.">
        <title>SKESA: strategic k-mer extension for scrupulous assemblies.</title>
        <authorList>
            <person name="Souvorov A."/>
            <person name="Agarwala R."/>
            <person name="Lipman D.J."/>
        </authorList>
    </citation>
    <scope>NUCLEOTIDE SEQUENCE</scope>
    <source>
        <strain evidence="1">MA.CK_98/00001034</strain>
    </source>
</reference>
<protein>
    <submittedName>
        <fullName evidence="1">Uncharacterized protein</fullName>
    </submittedName>
</protein>
<dbReference type="RefSeq" id="WP_023222156.1">
    <property type="nucleotide sequence ID" value="NZ_CP030220.1"/>
</dbReference>
<accession>A0A765EGS1</accession>
<comment type="caution">
    <text evidence="1">The sequence shown here is derived from an EMBL/GenBank/DDBJ whole genome shotgun (WGS) entry which is preliminary data.</text>
</comment>
<dbReference type="AlphaFoldDB" id="A0A765EGS1"/>
<evidence type="ECO:0000313" key="1">
    <source>
        <dbReference type="EMBL" id="HAG5258469.1"/>
    </source>
</evidence>
<reference evidence="1" key="2">
    <citation type="submission" date="2020-02" db="EMBL/GenBank/DDBJ databases">
        <authorList>
            <consortium name="NCBI Pathogen Detection Project"/>
        </authorList>
    </citation>
    <scope>NUCLEOTIDE SEQUENCE</scope>
    <source>
        <strain evidence="1">MA.CK_98/00001034</strain>
    </source>
</reference>
<sequence>MLREVEAERNRLLQQELGLRENMILLREEVVRQQTRNEHLTTQLQ</sequence>